<dbReference type="InterPro" id="IPR000182">
    <property type="entry name" value="GNAT_dom"/>
</dbReference>
<name>A0ABU8FR29_9BACI</name>
<dbReference type="Pfam" id="PF13508">
    <property type="entry name" value="Acetyltransf_7"/>
    <property type="match status" value="1"/>
</dbReference>
<reference evidence="2 3" key="1">
    <citation type="submission" date="2024-01" db="EMBL/GenBank/DDBJ databases">
        <title>Seven novel Bacillus-like species.</title>
        <authorList>
            <person name="Liu G."/>
        </authorList>
    </citation>
    <scope>NUCLEOTIDE SEQUENCE [LARGE SCALE GENOMIC DNA]</scope>
    <source>
        <strain evidence="2 3">FJAT-53711</strain>
    </source>
</reference>
<evidence type="ECO:0000313" key="2">
    <source>
        <dbReference type="EMBL" id="MEI4828424.1"/>
    </source>
</evidence>
<sequence length="158" mass="18351">MKETDLYVEKNNSYYISTNKDLLQIDTIHAFLCNDSYWAKGIHKALIVETIQNSSLCYGVYDSETNQQVGFARVVTDFVRFSWLADVFILPTCRGKGLSKWLIETIVNHPKLKGTRFMLVTQDAHTLYEQYGFEKITEPEKFMMRKLNMEVVLEGYGL</sequence>
<dbReference type="InterPro" id="IPR053144">
    <property type="entry name" value="Acetyltransferase_Butenolide"/>
</dbReference>
<comment type="caution">
    <text evidence="2">The sequence shown here is derived from an EMBL/GenBank/DDBJ whole genome shotgun (WGS) entry which is preliminary data.</text>
</comment>
<dbReference type="CDD" id="cd04301">
    <property type="entry name" value="NAT_SF"/>
    <property type="match status" value="1"/>
</dbReference>
<organism evidence="2 3">
    <name type="scientific">Bacillus yunxiaonensis</name>
    <dbReference type="NCBI Taxonomy" id="3127665"/>
    <lineage>
        <taxon>Bacteria</taxon>
        <taxon>Bacillati</taxon>
        <taxon>Bacillota</taxon>
        <taxon>Bacilli</taxon>
        <taxon>Bacillales</taxon>
        <taxon>Bacillaceae</taxon>
        <taxon>Bacillus</taxon>
    </lineage>
</organism>
<evidence type="ECO:0000313" key="3">
    <source>
        <dbReference type="Proteomes" id="UP001367922"/>
    </source>
</evidence>
<gene>
    <name evidence="2" type="ORF">WAX78_02975</name>
</gene>
<dbReference type="Gene3D" id="3.40.630.30">
    <property type="match status" value="1"/>
</dbReference>
<dbReference type="EMBL" id="JBAWSV010000001">
    <property type="protein sequence ID" value="MEI4828424.1"/>
    <property type="molecule type" value="Genomic_DNA"/>
</dbReference>
<dbReference type="PROSITE" id="PS51186">
    <property type="entry name" value="GNAT"/>
    <property type="match status" value="1"/>
</dbReference>
<dbReference type="SUPFAM" id="SSF55729">
    <property type="entry name" value="Acyl-CoA N-acyltransferases (Nat)"/>
    <property type="match status" value="1"/>
</dbReference>
<dbReference type="InterPro" id="IPR016181">
    <property type="entry name" value="Acyl_CoA_acyltransferase"/>
</dbReference>
<dbReference type="Proteomes" id="UP001367922">
    <property type="component" value="Unassembled WGS sequence"/>
</dbReference>
<protein>
    <submittedName>
        <fullName evidence="2">GNAT family N-acetyltransferase</fullName>
    </submittedName>
</protein>
<dbReference type="PANTHER" id="PTHR43233:SF1">
    <property type="entry name" value="FAMILY N-ACETYLTRANSFERASE, PUTATIVE (AFU_ORTHOLOGUE AFUA_6G03350)-RELATED"/>
    <property type="match status" value="1"/>
</dbReference>
<feature type="domain" description="N-acetyltransferase" evidence="1">
    <location>
        <begin position="17"/>
        <end position="154"/>
    </location>
</feature>
<accession>A0ABU8FR29</accession>
<dbReference type="PANTHER" id="PTHR43233">
    <property type="entry name" value="FAMILY N-ACETYLTRANSFERASE, PUTATIVE (AFU_ORTHOLOGUE AFUA_6G03350)-RELATED"/>
    <property type="match status" value="1"/>
</dbReference>
<dbReference type="RefSeq" id="WP_336480805.1">
    <property type="nucleotide sequence ID" value="NZ_JBAWSV010000001.1"/>
</dbReference>
<keyword evidence="3" id="KW-1185">Reference proteome</keyword>
<evidence type="ECO:0000259" key="1">
    <source>
        <dbReference type="PROSITE" id="PS51186"/>
    </source>
</evidence>
<proteinExistence type="predicted"/>